<evidence type="ECO:0000313" key="2">
    <source>
        <dbReference type="Proteomes" id="UP001596003"/>
    </source>
</evidence>
<protein>
    <submittedName>
        <fullName evidence="1">Uncharacterized protein</fullName>
    </submittedName>
</protein>
<gene>
    <name evidence="1" type="ORF">ACFO3N_20755</name>
</gene>
<keyword evidence="2" id="KW-1185">Reference proteome</keyword>
<dbReference type="RefSeq" id="WP_379800816.1">
    <property type="nucleotide sequence ID" value="NZ_JBHSFY010000016.1"/>
</dbReference>
<evidence type="ECO:0000313" key="1">
    <source>
        <dbReference type="EMBL" id="MFC4479522.1"/>
    </source>
</evidence>
<reference evidence="2" key="1">
    <citation type="journal article" date="2019" name="Int. J. Syst. Evol. Microbiol.">
        <title>The Global Catalogue of Microorganisms (GCM) 10K type strain sequencing project: providing services to taxonomists for standard genome sequencing and annotation.</title>
        <authorList>
            <consortium name="The Broad Institute Genomics Platform"/>
            <consortium name="The Broad Institute Genome Sequencing Center for Infectious Disease"/>
            <person name="Wu L."/>
            <person name="Ma J."/>
        </authorList>
    </citation>
    <scope>NUCLEOTIDE SEQUENCE [LARGE SCALE GENOMIC DNA]</scope>
    <source>
        <strain evidence="2">NBRC 103627</strain>
    </source>
</reference>
<accession>A0ABV8ZHG0</accession>
<sequence length="131" mass="15369">MSWDIVLFSYAEKIILIQDLDEEKLLPIDFDKVLLENCSTKKTEDKNNSNDFFSDSINDNINFHLDDEPSSIKMMALYSEEALFKIVELAKVHNWQIFDTSLGEMLDLENPMKNGFSNHQKYVNQIMKNRQ</sequence>
<dbReference type="EMBL" id="JBHSFY010000016">
    <property type="protein sequence ID" value="MFC4479522.1"/>
    <property type="molecule type" value="Genomic_DNA"/>
</dbReference>
<comment type="caution">
    <text evidence="1">The sequence shown here is derived from an EMBL/GenBank/DDBJ whole genome shotgun (WGS) entry which is preliminary data.</text>
</comment>
<name>A0ABV8ZHG0_9FLAO</name>
<proteinExistence type="predicted"/>
<organism evidence="1 2">
    <name type="scientific">Flavobacterium chungangensis</name>
    <dbReference type="NCBI Taxonomy" id="2708132"/>
    <lineage>
        <taxon>Bacteria</taxon>
        <taxon>Pseudomonadati</taxon>
        <taxon>Bacteroidota</taxon>
        <taxon>Flavobacteriia</taxon>
        <taxon>Flavobacteriales</taxon>
        <taxon>Flavobacteriaceae</taxon>
        <taxon>Flavobacterium</taxon>
    </lineage>
</organism>
<dbReference type="Proteomes" id="UP001596003">
    <property type="component" value="Unassembled WGS sequence"/>
</dbReference>